<dbReference type="Gene3D" id="3.40.50.620">
    <property type="entry name" value="HUPs"/>
    <property type="match status" value="1"/>
</dbReference>
<dbReference type="InterPro" id="IPR003848">
    <property type="entry name" value="DUF218"/>
</dbReference>
<gene>
    <name evidence="3" type="ORF">SAMN04489718_2016</name>
</gene>
<keyword evidence="1" id="KW-0472">Membrane</keyword>
<reference evidence="4" key="1">
    <citation type="submission" date="2016-10" db="EMBL/GenBank/DDBJ databases">
        <authorList>
            <person name="Varghese N."/>
            <person name="Submissions S."/>
        </authorList>
    </citation>
    <scope>NUCLEOTIDE SEQUENCE [LARGE SCALE GENOMIC DNA]</scope>
    <source>
        <strain evidence="4">DSM 45459</strain>
    </source>
</reference>
<sequence length="221" mass="24329">MRGVIDHPDSTRTSGRRRVASWVRRTFFGALLVAVLVFGGTAFRVWQVAQVDQWGQADMIVVLGAAQYNGDPSPVLRARLEHALDLYQQGRADYIVTVGGGQAGDNYTEAEASRMWLVEQGVSAESVTELEVGNDTLRSIRAVSDVAEQRSWDSAIIVSDPWHSWRSRSMAEDQGLRTMVSPTRSGPTGEVRTHYILREAAAVLYYRLTHASAEITGHGLG</sequence>
<dbReference type="InterPro" id="IPR014729">
    <property type="entry name" value="Rossmann-like_a/b/a_fold"/>
</dbReference>
<keyword evidence="4" id="KW-1185">Reference proteome</keyword>
<name>A0A1H1DD83_9ACTN</name>
<dbReference type="EMBL" id="FNKO01000002">
    <property type="protein sequence ID" value="SDQ74199.1"/>
    <property type="molecule type" value="Genomic_DNA"/>
</dbReference>
<keyword evidence="1" id="KW-0812">Transmembrane</keyword>
<dbReference type="Proteomes" id="UP000199301">
    <property type="component" value="Unassembled WGS sequence"/>
</dbReference>
<proteinExistence type="predicted"/>
<protein>
    <submittedName>
        <fullName evidence="3">Uncharacterized SAM-binding protein YcdF, DUF218 family</fullName>
    </submittedName>
</protein>
<feature type="transmembrane region" description="Helical" evidence="1">
    <location>
        <begin position="26"/>
        <end position="46"/>
    </location>
</feature>
<feature type="domain" description="DUF218" evidence="2">
    <location>
        <begin position="58"/>
        <end position="200"/>
    </location>
</feature>
<dbReference type="CDD" id="cd06259">
    <property type="entry name" value="YdcF-like"/>
    <property type="match status" value="1"/>
</dbReference>
<dbReference type="AlphaFoldDB" id="A0A1H1DD83"/>
<dbReference type="PANTHER" id="PTHR30336">
    <property type="entry name" value="INNER MEMBRANE PROTEIN, PROBABLE PERMEASE"/>
    <property type="match status" value="1"/>
</dbReference>
<dbReference type="InterPro" id="IPR051599">
    <property type="entry name" value="Cell_Envelope_Assoc"/>
</dbReference>
<dbReference type="RefSeq" id="WP_165633187.1">
    <property type="nucleotide sequence ID" value="NZ_FNKO01000002.1"/>
</dbReference>
<evidence type="ECO:0000256" key="1">
    <source>
        <dbReference type="SAM" id="Phobius"/>
    </source>
</evidence>
<dbReference type="STRING" id="995062.SAMN04489718_2016"/>
<accession>A0A1H1DD83</accession>
<evidence type="ECO:0000313" key="3">
    <source>
        <dbReference type="EMBL" id="SDQ74199.1"/>
    </source>
</evidence>
<evidence type="ECO:0000259" key="2">
    <source>
        <dbReference type="Pfam" id="PF02698"/>
    </source>
</evidence>
<evidence type="ECO:0000313" key="4">
    <source>
        <dbReference type="Proteomes" id="UP000199301"/>
    </source>
</evidence>
<dbReference type="GO" id="GO:0005886">
    <property type="term" value="C:plasma membrane"/>
    <property type="evidence" value="ECO:0007669"/>
    <property type="project" value="TreeGrafter"/>
</dbReference>
<dbReference type="Pfam" id="PF02698">
    <property type="entry name" value="DUF218"/>
    <property type="match status" value="1"/>
</dbReference>
<organism evidence="3 4">
    <name type="scientific">Actinopolyspora saharensis</name>
    <dbReference type="NCBI Taxonomy" id="995062"/>
    <lineage>
        <taxon>Bacteria</taxon>
        <taxon>Bacillati</taxon>
        <taxon>Actinomycetota</taxon>
        <taxon>Actinomycetes</taxon>
        <taxon>Actinopolysporales</taxon>
        <taxon>Actinopolysporaceae</taxon>
        <taxon>Actinopolyspora</taxon>
    </lineage>
</organism>
<keyword evidence="1" id="KW-1133">Transmembrane helix</keyword>
<dbReference type="PANTHER" id="PTHR30336:SF20">
    <property type="entry name" value="DUF218 DOMAIN-CONTAINING PROTEIN"/>
    <property type="match status" value="1"/>
</dbReference>